<dbReference type="PANTHER" id="PTHR15348:SF2">
    <property type="entry name" value="AT-RICH INTERACTIVE DOMAIN-CONTAINING PROTEIN 3C"/>
    <property type="match status" value="1"/>
</dbReference>
<dbReference type="STRING" id="61819.ENSACIP00000001308"/>
<protein>
    <recommendedName>
        <fullName evidence="7">AT-rich interactive domain-containing protein 3</fullName>
        <shortName evidence="7">ARID domain-containing protein</shortName>
    </recommendedName>
</protein>
<evidence type="ECO:0000256" key="6">
    <source>
        <dbReference type="ARBA" id="ARBA00023242"/>
    </source>
</evidence>
<feature type="region of interest" description="Disordered" evidence="9">
    <location>
        <begin position="561"/>
        <end position="602"/>
    </location>
</feature>
<evidence type="ECO:0000256" key="9">
    <source>
        <dbReference type="SAM" id="MobiDB-lite"/>
    </source>
</evidence>
<dbReference type="FunFam" id="1.10.150.60:FF:000006">
    <property type="entry name" value="AT-rich interactive domain-containing protein 3A"/>
    <property type="match status" value="1"/>
</dbReference>
<dbReference type="GeneTree" id="ENSGT00940000160028"/>
<evidence type="ECO:0000313" key="12">
    <source>
        <dbReference type="Ensembl" id="ENSACIP00000001308.1"/>
    </source>
</evidence>
<reference evidence="12" key="1">
    <citation type="submission" date="2025-08" db="UniProtKB">
        <authorList>
            <consortium name="Ensembl"/>
        </authorList>
    </citation>
    <scope>IDENTIFICATION</scope>
</reference>
<dbReference type="Ensembl" id="ENSACIT00000001364.1">
    <property type="protein sequence ID" value="ENSACIP00000001308.1"/>
    <property type="gene ID" value="ENSACIG00000001080.1"/>
</dbReference>
<dbReference type="GO" id="GO:0005634">
    <property type="term" value="C:nucleus"/>
    <property type="evidence" value="ECO:0007669"/>
    <property type="project" value="UniProtKB-SubCell"/>
</dbReference>
<feature type="compositionally biased region" description="Acidic residues" evidence="9">
    <location>
        <begin position="145"/>
        <end position="154"/>
    </location>
</feature>
<evidence type="ECO:0000256" key="7">
    <source>
        <dbReference type="RuleBase" id="RU369100"/>
    </source>
</evidence>
<sequence>MVDNTSIATKSVLQSSFSSASSLPRQTSAAFSHSLFPGAQSHQPGNGGMKLEAVMENLQRQQAARLALEEKLRQAEKEKDLCCMVESQIHQQALAFRRYQAAMQGALAAGAESSPAGVTLPHMEVRICDEIGNSNPGSDVKERDGEGEDTEEQDIMDEEAEDRDDAGLNHYQHRQSSLQEVCIPQHLMARVPAVFAPAGCAESPSSHAQSQQHEWTYEEQFKQPFSGLLRCSIGFRSGLWLGQSRMLYELDDDEKRKEFLDDLFSFMQKRGTPVNRIPIMAKQVLDLYMLYKLVTEKGGLVEVINKKIWREITKGLNLPTSITSAAFTLRTQYMKYLYPYECEKQGLSSPGELQAAIDSNRREGRRQSYGSAIFSCSPVGTPTLLSSPKLQMSHLPMPTHNSGHISQVTVIKKEEPMIVSCLPSHVVLPMSPSSHHAAAMAAQATAAQAATAVQAAALEQLREKRDSGEPPEKKIAMIAEEQQRVMQQALQQNLLAMASQLPLNIRFSLSPSVPPLLTDDRQETALNLSTNGISSINMSIEINGVVYTGILFARQSAISGMTGHRGKHSRQTQGKNSPTKFQPSSSSTSSSSSLHGHRNFSP</sequence>
<dbReference type="InterPro" id="IPR045147">
    <property type="entry name" value="ARI3A/B/C"/>
</dbReference>
<comment type="subcellular location">
    <subcellularLocation>
        <location evidence="1">Cytoplasm</location>
    </subcellularLocation>
    <subcellularLocation>
        <location evidence="7">Nucleus</location>
    </subcellularLocation>
</comment>
<dbReference type="OMA" id="LHGHRNT"/>
<evidence type="ECO:0000256" key="1">
    <source>
        <dbReference type="ARBA" id="ARBA00004496"/>
    </source>
</evidence>
<feature type="domain" description="REKLES" evidence="11">
    <location>
        <begin position="456"/>
        <end position="558"/>
    </location>
</feature>
<feature type="region of interest" description="Disordered" evidence="9">
    <location>
        <begin position="129"/>
        <end position="154"/>
    </location>
</feature>
<dbReference type="InterPro" id="IPR036431">
    <property type="entry name" value="ARID_dom_sf"/>
</dbReference>
<keyword evidence="4 7" id="KW-0238">DNA-binding</keyword>
<dbReference type="InterPro" id="IPR023334">
    <property type="entry name" value="REKLES_domain"/>
</dbReference>
<organism evidence="12 13">
    <name type="scientific">Amphilophus citrinellus</name>
    <name type="common">Midas cichlid</name>
    <name type="synonym">Cichlasoma citrinellum</name>
    <dbReference type="NCBI Taxonomy" id="61819"/>
    <lineage>
        <taxon>Eukaryota</taxon>
        <taxon>Metazoa</taxon>
        <taxon>Chordata</taxon>
        <taxon>Craniata</taxon>
        <taxon>Vertebrata</taxon>
        <taxon>Euteleostomi</taxon>
        <taxon>Actinopterygii</taxon>
        <taxon>Neopterygii</taxon>
        <taxon>Teleostei</taxon>
        <taxon>Neoteleostei</taxon>
        <taxon>Acanthomorphata</taxon>
        <taxon>Ovalentaria</taxon>
        <taxon>Cichlomorphae</taxon>
        <taxon>Cichliformes</taxon>
        <taxon>Cichlidae</taxon>
        <taxon>New World cichlids</taxon>
        <taxon>Cichlasomatinae</taxon>
        <taxon>Heroini</taxon>
        <taxon>Amphilophus</taxon>
    </lineage>
</organism>
<dbReference type="AlphaFoldDB" id="A0A3Q0QT44"/>
<feature type="compositionally biased region" description="Polar residues" evidence="9">
    <location>
        <begin position="571"/>
        <end position="583"/>
    </location>
</feature>
<name>A0A3Q0QT44_AMPCI</name>
<evidence type="ECO:0000256" key="4">
    <source>
        <dbReference type="ARBA" id="ARBA00023125"/>
    </source>
</evidence>
<dbReference type="GO" id="GO:0005737">
    <property type="term" value="C:cytoplasm"/>
    <property type="evidence" value="ECO:0007669"/>
    <property type="project" value="UniProtKB-SubCell"/>
</dbReference>
<keyword evidence="6 7" id="KW-0539">Nucleus</keyword>
<dbReference type="SMART" id="SM00501">
    <property type="entry name" value="BRIGHT"/>
    <property type="match status" value="1"/>
</dbReference>
<evidence type="ECO:0000259" key="10">
    <source>
        <dbReference type="PROSITE" id="PS51011"/>
    </source>
</evidence>
<feature type="domain" description="ARID" evidence="10">
    <location>
        <begin position="253"/>
        <end position="345"/>
    </location>
</feature>
<evidence type="ECO:0000256" key="3">
    <source>
        <dbReference type="ARBA" id="ARBA00023015"/>
    </source>
</evidence>
<dbReference type="GO" id="GO:0006357">
    <property type="term" value="P:regulation of transcription by RNA polymerase II"/>
    <property type="evidence" value="ECO:0007669"/>
    <property type="project" value="InterPro"/>
</dbReference>
<evidence type="ECO:0000259" key="11">
    <source>
        <dbReference type="PROSITE" id="PS51486"/>
    </source>
</evidence>
<evidence type="ECO:0000256" key="5">
    <source>
        <dbReference type="ARBA" id="ARBA00023163"/>
    </source>
</evidence>
<dbReference type="Pfam" id="PF01388">
    <property type="entry name" value="ARID"/>
    <property type="match status" value="1"/>
</dbReference>
<dbReference type="InterPro" id="IPR001606">
    <property type="entry name" value="ARID_dom"/>
</dbReference>
<dbReference type="PROSITE" id="PS51011">
    <property type="entry name" value="ARID"/>
    <property type="match status" value="1"/>
</dbReference>
<dbReference type="CDD" id="cd16867">
    <property type="entry name" value="ARID_ARID3"/>
    <property type="match status" value="1"/>
</dbReference>
<dbReference type="SUPFAM" id="SSF46774">
    <property type="entry name" value="ARID-like"/>
    <property type="match status" value="1"/>
</dbReference>
<keyword evidence="8" id="KW-0175">Coiled coil</keyword>
<evidence type="ECO:0000256" key="2">
    <source>
        <dbReference type="ARBA" id="ARBA00022490"/>
    </source>
</evidence>
<dbReference type="SMART" id="SM01014">
    <property type="entry name" value="ARID"/>
    <property type="match status" value="1"/>
</dbReference>
<dbReference type="GO" id="GO:0003677">
    <property type="term" value="F:DNA binding"/>
    <property type="evidence" value="ECO:0007669"/>
    <property type="project" value="UniProtKB-UniRule"/>
</dbReference>
<dbReference type="Proteomes" id="UP000261340">
    <property type="component" value="Unplaced"/>
</dbReference>
<dbReference type="PROSITE" id="PS51486">
    <property type="entry name" value="REKLES"/>
    <property type="match status" value="1"/>
</dbReference>
<keyword evidence="13" id="KW-1185">Reference proteome</keyword>
<evidence type="ECO:0000256" key="8">
    <source>
        <dbReference type="SAM" id="Coils"/>
    </source>
</evidence>
<dbReference type="Gene3D" id="1.10.150.60">
    <property type="entry name" value="ARID DNA-binding domain"/>
    <property type="match status" value="1"/>
</dbReference>
<comment type="function">
    <text evidence="7">Transcription factor.</text>
</comment>
<accession>A0A3Q0QT44</accession>
<proteinExistence type="predicted"/>
<feature type="compositionally biased region" description="Low complexity" evidence="9">
    <location>
        <begin position="584"/>
        <end position="593"/>
    </location>
</feature>
<dbReference type="PANTHER" id="PTHR15348">
    <property type="entry name" value="AT-RICH INTERACTIVE DOMAIN-CONTAINING PROTEIN ARID DOMAIN- CONTAINING PROTEIN DEAD RINGER PROTEIN B-CELL REGULATOR OF IGH TRANSCRIPTION BRIGHT"/>
    <property type="match status" value="1"/>
</dbReference>
<feature type="coiled-coil region" evidence="8">
    <location>
        <begin position="51"/>
        <end position="78"/>
    </location>
</feature>
<reference evidence="12" key="2">
    <citation type="submission" date="2025-09" db="UniProtKB">
        <authorList>
            <consortium name="Ensembl"/>
        </authorList>
    </citation>
    <scope>IDENTIFICATION</scope>
</reference>
<keyword evidence="3 7" id="KW-0805">Transcription regulation</keyword>
<evidence type="ECO:0000313" key="13">
    <source>
        <dbReference type="Proteomes" id="UP000261340"/>
    </source>
</evidence>
<keyword evidence="5" id="KW-0804">Transcription</keyword>
<keyword evidence="2" id="KW-0963">Cytoplasm</keyword>